<dbReference type="InterPro" id="IPR000718">
    <property type="entry name" value="Peptidase_M13"/>
</dbReference>
<evidence type="ECO:0000313" key="3">
    <source>
        <dbReference type="Proteomes" id="UP000663828"/>
    </source>
</evidence>
<gene>
    <name evidence="2" type="ORF">XAT740_LOCUS15037</name>
</gene>
<evidence type="ECO:0008006" key="4">
    <source>
        <dbReference type="Google" id="ProtNLM"/>
    </source>
</evidence>
<comment type="caution">
    <text evidence="2">The sequence shown here is derived from an EMBL/GenBank/DDBJ whole genome shotgun (WGS) entry which is preliminary data.</text>
</comment>
<dbReference type="SUPFAM" id="SSF55486">
    <property type="entry name" value="Metalloproteases ('zincins'), catalytic domain"/>
    <property type="match status" value="1"/>
</dbReference>
<keyword evidence="1" id="KW-0812">Transmembrane</keyword>
<dbReference type="InterPro" id="IPR024079">
    <property type="entry name" value="MetalloPept_cat_dom_sf"/>
</dbReference>
<keyword evidence="3" id="KW-1185">Reference proteome</keyword>
<reference evidence="2" key="1">
    <citation type="submission" date="2021-02" db="EMBL/GenBank/DDBJ databases">
        <authorList>
            <person name="Nowell W R."/>
        </authorList>
    </citation>
    <scope>NUCLEOTIDE SEQUENCE</scope>
</reference>
<protein>
    <recommendedName>
        <fullName evidence="4">Peptidase M13 N-terminal domain-containing protein</fullName>
    </recommendedName>
</protein>
<dbReference type="Proteomes" id="UP000663828">
    <property type="component" value="Unassembled WGS sequence"/>
</dbReference>
<dbReference type="GO" id="GO:0006508">
    <property type="term" value="P:proteolysis"/>
    <property type="evidence" value="ECO:0007669"/>
    <property type="project" value="InterPro"/>
</dbReference>
<dbReference type="EMBL" id="CAJNOR010000919">
    <property type="protein sequence ID" value="CAF1036642.1"/>
    <property type="molecule type" value="Genomic_DNA"/>
</dbReference>
<dbReference type="AlphaFoldDB" id="A0A814JDK7"/>
<keyword evidence="1" id="KW-1133">Transmembrane helix</keyword>
<name>A0A814JDK7_ADIRI</name>
<proteinExistence type="predicted"/>
<keyword evidence="1" id="KW-0472">Membrane</keyword>
<dbReference type="PROSITE" id="PS51885">
    <property type="entry name" value="NEPRILYSIN"/>
    <property type="match status" value="1"/>
</dbReference>
<evidence type="ECO:0000256" key="1">
    <source>
        <dbReference type="SAM" id="Phobius"/>
    </source>
</evidence>
<evidence type="ECO:0000313" key="2">
    <source>
        <dbReference type="EMBL" id="CAF1036642.1"/>
    </source>
</evidence>
<feature type="transmembrane region" description="Helical" evidence="1">
    <location>
        <begin position="42"/>
        <end position="67"/>
    </location>
</feature>
<organism evidence="2 3">
    <name type="scientific">Adineta ricciae</name>
    <name type="common">Rotifer</name>
    <dbReference type="NCBI Taxonomy" id="249248"/>
    <lineage>
        <taxon>Eukaryota</taxon>
        <taxon>Metazoa</taxon>
        <taxon>Spiralia</taxon>
        <taxon>Gnathifera</taxon>
        <taxon>Rotifera</taxon>
        <taxon>Eurotatoria</taxon>
        <taxon>Bdelloidea</taxon>
        <taxon>Adinetida</taxon>
        <taxon>Adinetidae</taxon>
        <taxon>Adineta</taxon>
    </lineage>
</organism>
<sequence>MSNCCSWLNRQFCCCRRRQSRATYIYLYSPTMSSPSSSSSSLFHCLICILCGFCLAFILILTTVIIYNMNSRNVSFTSKSHSNHDIVPIARKRQLQDFVNVNIDPCENFYDFVCDKWTQERKRVQYHDDVDDEDTSKHQWTRIRHQIHDKLMINITTDQSKSNQNNVSATVLTLYQLCETQPPSSLLDEVERYFALLIQQEPYRSYSTLFNQTPAIESPTPSVYFQYNPFFKLTPSSLNHLNHSFINIHRINHRSLPSPLFVLPNLSVLNQTALADLVTFDHDYQTFLQEANETVQFYEQEYNQNSLIIKRIFLFADYHLCLSSLNETNGLKNLIQLLNHFLQTRLRKFNTRMVDKQIRILDKITNNHTLVEHLRRIRLEFKLLEEIIPLEDQFNDDNCSCIIHLLDQLLDRRMTISDLSPNIDFFSENSTLKYYMSNDWPYIMMLYDRLLKPAPLHILVNFVFFDYYRHLIYPYYQPHIHRSIEYKNESLTQTNLSCSINNCFDILNCYHPSLMIQTLVEQSQISVESIKIIVENLINRFRLIIEQSDHLYMQEKTVLIDQLNQIKVSIGHPSLSLTTLPSLHSSSYLDYVQLFASMSSDHQAYLYSTEPIYNPMNHTLILPYGFIYLSNHSIEYSLVKFLLKLLSQTIQSNPFYIECLIKSFDDSNSTTVDTNDEHVTYLLFRTSFLYDHKIIFDEYLWPFMSANSLIKRFLIDYTANNYCQNSNAYQLFLNNTYLYDDISLVFHCSQASSIKQSKCSVI</sequence>
<dbReference type="Gene3D" id="3.40.390.10">
    <property type="entry name" value="Collagenase (Catalytic Domain)"/>
    <property type="match status" value="1"/>
</dbReference>
<accession>A0A814JDK7</accession>
<dbReference type="GO" id="GO:0004222">
    <property type="term" value="F:metalloendopeptidase activity"/>
    <property type="evidence" value="ECO:0007669"/>
    <property type="project" value="InterPro"/>
</dbReference>